<organism evidence="2 3">
    <name type="scientific">Isoptericola cucumis</name>
    <dbReference type="NCBI Taxonomy" id="1776856"/>
    <lineage>
        <taxon>Bacteria</taxon>
        <taxon>Bacillati</taxon>
        <taxon>Actinomycetota</taxon>
        <taxon>Actinomycetes</taxon>
        <taxon>Micrococcales</taxon>
        <taxon>Promicromonosporaceae</taxon>
        <taxon>Isoptericola</taxon>
    </lineage>
</organism>
<evidence type="ECO:0000256" key="1">
    <source>
        <dbReference type="SAM" id="MobiDB-lite"/>
    </source>
</evidence>
<comment type="caution">
    <text evidence="2">The sequence shown here is derived from an EMBL/GenBank/DDBJ whole genome shotgun (WGS) entry which is preliminary data.</text>
</comment>
<accession>A0ABQ2B5N6</accession>
<protein>
    <recommendedName>
        <fullName evidence="4">DUF4399 domain-containing protein</fullName>
    </recommendedName>
</protein>
<keyword evidence="3" id="KW-1185">Reference proteome</keyword>
<evidence type="ECO:0008006" key="4">
    <source>
        <dbReference type="Google" id="ProtNLM"/>
    </source>
</evidence>
<proteinExistence type="predicted"/>
<dbReference type="Proteomes" id="UP000632535">
    <property type="component" value="Unassembled WGS sequence"/>
</dbReference>
<evidence type="ECO:0000313" key="2">
    <source>
        <dbReference type="EMBL" id="GGI06892.1"/>
    </source>
</evidence>
<name>A0ABQ2B5N6_9MICO</name>
<evidence type="ECO:0000313" key="3">
    <source>
        <dbReference type="Proteomes" id="UP000632535"/>
    </source>
</evidence>
<reference evidence="3" key="1">
    <citation type="journal article" date="2019" name="Int. J. Syst. Evol. Microbiol.">
        <title>The Global Catalogue of Microorganisms (GCM) 10K type strain sequencing project: providing services to taxonomists for standard genome sequencing and annotation.</title>
        <authorList>
            <consortium name="The Broad Institute Genomics Platform"/>
            <consortium name="The Broad Institute Genome Sequencing Center for Infectious Disease"/>
            <person name="Wu L."/>
            <person name="Ma J."/>
        </authorList>
    </citation>
    <scope>NUCLEOTIDE SEQUENCE [LARGE SCALE GENOMIC DNA]</scope>
    <source>
        <strain evidence="3">CCM 8653</strain>
    </source>
</reference>
<sequence length="139" mass="13738">MALVAMFAAGCGDDGGGGGEQAGGEAVGSGGMTLEITAPEDGAEVEVPFTVELASSEELGPTDTGAHHVHVFFDGDDAEYMVVEGDSAEVTDLPDGEHVVNASLRNADHSPAGVETEISVTVGGGGTDDTGDDGGLPGY</sequence>
<gene>
    <name evidence="2" type="ORF">GCM10007368_13430</name>
</gene>
<feature type="compositionally biased region" description="Gly residues" evidence="1">
    <location>
        <begin position="122"/>
        <end position="139"/>
    </location>
</feature>
<feature type="region of interest" description="Disordered" evidence="1">
    <location>
        <begin position="119"/>
        <end position="139"/>
    </location>
</feature>
<dbReference type="EMBL" id="BMDG01000004">
    <property type="protein sequence ID" value="GGI06892.1"/>
    <property type="molecule type" value="Genomic_DNA"/>
</dbReference>